<keyword evidence="3 6" id="KW-0012">Acyltransferase</keyword>
<dbReference type="Proteomes" id="UP000727907">
    <property type="component" value="Unassembled WGS sequence"/>
</dbReference>
<evidence type="ECO:0000259" key="5">
    <source>
        <dbReference type="SMART" id="SM00563"/>
    </source>
</evidence>
<dbReference type="PANTHER" id="PTHR10434">
    <property type="entry name" value="1-ACYL-SN-GLYCEROL-3-PHOSPHATE ACYLTRANSFERASE"/>
    <property type="match status" value="1"/>
</dbReference>
<proteinExistence type="predicted"/>
<gene>
    <name evidence="6" type="ORF">KQ910_21195</name>
</gene>
<name>A0ABS6IQN6_9HYPH</name>
<keyword evidence="4" id="KW-1133">Transmembrane helix</keyword>
<dbReference type="GO" id="GO:0016746">
    <property type="term" value="F:acyltransferase activity"/>
    <property type="evidence" value="ECO:0007669"/>
    <property type="project" value="UniProtKB-KW"/>
</dbReference>
<sequence length="244" mass="26941">MIGLGLRSFFFNVGWYAGTTIIAIVGSPILLMPRRFVVAWSLFWIDFCLWWLRITCRLAHRVGGLENMPAGPVIFACKHQSSWETLAFSRLFPGAATVMKRELVLIPVVGWAMARVGNIAVERGDGSKALRGLVKQARATLAEGRSILIFPEGTRVAVGDERPYQVGTAALYRQLGVPVVPVALNSGLFWGRRKFIKRPGVIDVEILPAIPPGLSRDVFMTTLRERIEGATNRLVAAAREGEQK</sequence>
<dbReference type="EMBL" id="JAHOPB010000002">
    <property type="protein sequence ID" value="MBU8876304.1"/>
    <property type="molecule type" value="Genomic_DNA"/>
</dbReference>
<keyword evidence="4" id="KW-0812">Transmembrane</keyword>
<keyword evidence="7" id="KW-1185">Reference proteome</keyword>
<keyword evidence="4" id="KW-0472">Membrane</keyword>
<evidence type="ECO:0000256" key="4">
    <source>
        <dbReference type="SAM" id="Phobius"/>
    </source>
</evidence>
<evidence type="ECO:0000256" key="1">
    <source>
        <dbReference type="ARBA" id="ARBA00005189"/>
    </source>
</evidence>
<feature type="transmembrane region" description="Helical" evidence="4">
    <location>
        <begin position="9"/>
        <end position="30"/>
    </location>
</feature>
<keyword evidence="2" id="KW-0808">Transferase</keyword>
<feature type="domain" description="Phospholipid/glycerol acyltransferase" evidence="5">
    <location>
        <begin position="73"/>
        <end position="187"/>
    </location>
</feature>
<protein>
    <submittedName>
        <fullName evidence="6">1-acyl-sn-glycerol-3-phosphate acyltransferase</fullName>
    </submittedName>
</protein>
<reference evidence="6 7" key="1">
    <citation type="submission" date="2021-06" db="EMBL/GenBank/DDBJ databases">
        <authorList>
            <person name="Lee D.H."/>
        </authorList>
    </citation>
    <scope>NUCLEOTIDE SEQUENCE [LARGE SCALE GENOMIC DNA]</scope>
    <source>
        <strain evidence="6 7">MMS21-HV4-11</strain>
    </source>
</reference>
<comment type="caution">
    <text evidence="6">The sequence shown here is derived from an EMBL/GenBank/DDBJ whole genome shotgun (WGS) entry which is preliminary data.</text>
</comment>
<dbReference type="InterPro" id="IPR002123">
    <property type="entry name" value="Plipid/glycerol_acylTrfase"/>
</dbReference>
<evidence type="ECO:0000256" key="3">
    <source>
        <dbReference type="ARBA" id="ARBA00023315"/>
    </source>
</evidence>
<organism evidence="6 7">
    <name type="scientific">Reyranella humidisoli</name>
    <dbReference type="NCBI Taxonomy" id="2849149"/>
    <lineage>
        <taxon>Bacteria</taxon>
        <taxon>Pseudomonadati</taxon>
        <taxon>Pseudomonadota</taxon>
        <taxon>Alphaproteobacteria</taxon>
        <taxon>Hyphomicrobiales</taxon>
        <taxon>Reyranellaceae</taxon>
        <taxon>Reyranella</taxon>
    </lineage>
</organism>
<evidence type="ECO:0000256" key="2">
    <source>
        <dbReference type="ARBA" id="ARBA00022679"/>
    </source>
</evidence>
<accession>A0ABS6IQN6</accession>
<dbReference type="CDD" id="cd07989">
    <property type="entry name" value="LPLAT_AGPAT-like"/>
    <property type="match status" value="1"/>
</dbReference>
<dbReference type="RefSeq" id="WP_216964995.1">
    <property type="nucleotide sequence ID" value="NZ_JAHOPB010000002.1"/>
</dbReference>
<evidence type="ECO:0000313" key="6">
    <source>
        <dbReference type="EMBL" id="MBU8876304.1"/>
    </source>
</evidence>
<feature type="transmembrane region" description="Helical" evidence="4">
    <location>
        <begin position="36"/>
        <end position="52"/>
    </location>
</feature>
<dbReference type="PANTHER" id="PTHR10434:SF40">
    <property type="entry name" value="1-ACYL-SN-GLYCEROL-3-PHOSPHATE ACYLTRANSFERASE"/>
    <property type="match status" value="1"/>
</dbReference>
<dbReference type="SMART" id="SM00563">
    <property type="entry name" value="PlsC"/>
    <property type="match status" value="1"/>
</dbReference>
<evidence type="ECO:0000313" key="7">
    <source>
        <dbReference type="Proteomes" id="UP000727907"/>
    </source>
</evidence>
<comment type="pathway">
    <text evidence="1">Lipid metabolism.</text>
</comment>
<dbReference type="Pfam" id="PF01553">
    <property type="entry name" value="Acyltransferase"/>
    <property type="match status" value="1"/>
</dbReference>